<comment type="similarity">
    <text evidence="1">Belongs to the Gfa family.</text>
</comment>
<dbReference type="EMBL" id="WIND01000015">
    <property type="protein sequence ID" value="MSU91055.1"/>
    <property type="molecule type" value="Genomic_DNA"/>
</dbReference>
<evidence type="ECO:0000259" key="5">
    <source>
        <dbReference type="PROSITE" id="PS51891"/>
    </source>
</evidence>
<dbReference type="SUPFAM" id="SSF51316">
    <property type="entry name" value="Mss4-like"/>
    <property type="match status" value="1"/>
</dbReference>
<dbReference type="InterPro" id="IPR011057">
    <property type="entry name" value="Mss4-like_sf"/>
</dbReference>
<dbReference type="PANTHER" id="PTHR33337:SF40">
    <property type="entry name" value="CENP-V_GFA DOMAIN-CONTAINING PROTEIN-RELATED"/>
    <property type="match status" value="1"/>
</dbReference>
<organism evidence="6 7">
    <name type="scientific">Halovulum marinum</name>
    <dbReference type="NCBI Taxonomy" id="2662447"/>
    <lineage>
        <taxon>Bacteria</taxon>
        <taxon>Pseudomonadati</taxon>
        <taxon>Pseudomonadota</taxon>
        <taxon>Alphaproteobacteria</taxon>
        <taxon>Rhodobacterales</taxon>
        <taxon>Paracoccaceae</taxon>
        <taxon>Halovulum</taxon>
    </lineage>
</organism>
<dbReference type="PROSITE" id="PS51891">
    <property type="entry name" value="CENP_V_GFA"/>
    <property type="match status" value="1"/>
</dbReference>
<evidence type="ECO:0000256" key="1">
    <source>
        <dbReference type="ARBA" id="ARBA00005495"/>
    </source>
</evidence>
<evidence type="ECO:0000256" key="3">
    <source>
        <dbReference type="ARBA" id="ARBA00022833"/>
    </source>
</evidence>
<comment type="caution">
    <text evidence="6">The sequence shown here is derived from an EMBL/GenBank/DDBJ whole genome shotgun (WGS) entry which is preliminary data.</text>
</comment>
<dbReference type="Pfam" id="PF04828">
    <property type="entry name" value="GFA"/>
    <property type="match status" value="1"/>
</dbReference>
<dbReference type="AlphaFoldDB" id="A0A6L5Z4P1"/>
<dbReference type="Gene3D" id="3.90.1590.10">
    <property type="entry name" value="glutathione-dependent formaldehyde- activating enzyme (gfa)"/>
    <property type="match status" value="1"/>
</dbReference>
<reference evidence="6 7" key="1">
    <citation type="submission" date="2019-10" db="EMBL/GenBank/DDBJ databases">
        <title>Cognatihalovulum marinum gen. nov. sp. nov., a new member of the family Rhodobacteraceae isolated from deep seawater of the Northwest Indian Ocean.</title>
        <authorList>
            <person name="Ruan C."/>
            <person name="Wang J."/>
            <person name="Zheng X."/>
            <person name="Song L."/>
            <person name="Zhu Y."/>
            <person name="Huang Y."/>
            <person name="Lu Z."/>
            <person name="Du W."/>
            <person name="Huang L."/>
            <person name="Dai X."/>
        </authorList>
    </citation>
    <scope>NUCLEOTIDE SEQUENCE [LARGE SCALE GENOMIC DNA]</scope>
    <source>
        <strain evidence="6 7">2CG4</strain>
    </source>
</reference>
<dbReference type="InterPro" id="IPR006913">
    <property type="entry name" value="CENP-V/GFA"/>
</dbReference>
<dbReference type="GO" id="GO:0016846">
    <property type="term" value="F:carbon-sulfur lyase activity"/>
    <property type="evidence" value="ECO:0007669"/>
    <property type="project" value="InterPro"/>
</dbReference>
<evidence type="ECO:0000256" key="2">
    <source>
        <dbReference type="ARBA" id="ARBA00022723"/>
    </source>
</evidence>
<protein>
    <submittedName>
        <fullName evidence="6">GFA family protein</fullName>
    </submittedName>
</protein>
<keyword evidence="2" id="KW-0479">Metal-binding</keyword>
<accession>A0A6L5Z4P1</accession>
<dbReference type="Proteomes" id="UP000474957">
    <property type="component" value="Unassembled WGS sequence"/>
</dbReference>
<name>A0A6L5Z4P1_9RHOB</name>
<dbReference type="PANTHER" id="PTHR33337">
    <property type="entry name" value="GFA DOMAIN-CONTAINING PROTEIN"/>
    <property type="match status" value="1"/>
</dbReference>
<dbReference type="GO" id="GO:0046872">
    <property type="term" value="F:metal ion binding"/>
    <property type="evidence" value="ECO:0007669"/>
    <property type="project" value="UniProtKB-KW"/>
</dbReference>
<keyword evidence="7" id="KW-1185">Reference proteome</keyword>
<gene>
    <name evidence="6" type="ORF">GE300_15810</name>
</gene>
<sequence>MSGHCLCGAVTWTAKGPELWASYCHCESCRRNCAAPVTAFFGVPRAGFRWTGAKPEAYASSPGVTRRFCGTCGTPMAYLTDEDPAGIHLYAATLDDPAAYRPRHHVFHATHLPWLKIDDDLPRRAGFQE</sequence>
<feature type="domain" description="CENP-V/GFA" evidence="5">
    <location>
        <begin position="1"/>
        <end position="101"/>
    </location>
</feature>
<evidence type="ECO:0000256" key="4">
    <source>
        <dbReference type="ARBA" id="ARBA00023239"/>
    </source>
</evidence>
<keyword evidence="3" id="KW-0862">Zinc</keyword>
<evidence type="ECO:0000313" key="6">
    <source>
        <dbReference type="EMBL" id="MSU91055.1"/>
    </source>
</evidence>
<proteinExistence type="inferred from homology"/>
<keyword evidence="4" id="KW-0456">Lyase</keyword>
<evidence type="ECO:0000313" key="7">
    <source>
        <dbReference type="Proteomes" id="UP000474957"/>
    </source>
</evidence>